<evidence type="ECO:0000313" key="1">
    <source>
        <dbReference type="EMBL" id="CAB1212596.1"/>
    </source>
</evidence>
<protein>
    <submittedName>
        <fullName evidence="1">Uncharacterized protein</fullName>
    </submittedName>
</protein>
<dbReference type="PIRSF" id="PIRSF019853">
    <property type="entry name" value="UCP019853"/>
    <property type="match status" value="1"/>
</dbReference>
<dbReference type="InterPro" id="IPR016767">
    <property type="entry name" value="UCP019853"/>
</dbReference>
<proteinExistence type="predicted"/>
<evidence type="ECO:0000313" key="2">
    <source>
        <dbReference type="Proteomes" id="UP000489961"/>
    </source>
</evidence>
<reference evidence="1 2" key="1">
    <citation type="submission" date="2020-02" db="EMBL/GenBank/DDBJ databases">
        <authorList>
            <person name="Chaudhuri R."/>
        </authorList>
    </citation>
    <scope>NUCLEOTIDE SEQUENCE [LARGE SCALE GENOMIC DNA]</scope>
    <source>
        <strain evidence="1">SFB21</strain>
    </source>
</reference>
<comment type="caution">
    <text evidence="1">The sequence shown here is derived from an EMBL/GenBank/DDBJ whole genome shotgun (WGS) entry which is preliminary data.</text>
</comment>
<gene>
    <name evidence="1" type="ORF">SFB21_1160</name>
</gene>
<accession>A0A811G8J2</accession>
<name>A0A811G8J2_9GAMM</name>
<dbReference type="RefSeq" id="WP_174559090.1">
    <property type="nucleotide sequence ID" value="NZ_CADDTS010000022.1"/>
</dbReference>
<organism evidence="1 2">
    <name type="scientific">Acinetobacter bouvetii</name>
    <dbReference type="NCBI Taxonomy" id="202951"/>
    <lineage>
        <taxon>Bacteria</taxon>
        <taxon>Pseudomonadati</taxon>
        <taxon>Pseudomonadota</taxon>
        <taxon>Gammaproteobacteria</taxon>
        <taxon>Moraxellales</taxon>
        <taxon>Moraxellaceae</taxon>
        <taxon>Acinetobacter</taxon>
    </lineage>
</organism>
<sequence>MNYSIRIISQDEHVEESIWIEVNGLILNVFCSDYNFIFKTGCMYQVELDYEIFDEYQIDITETLPQFRKIDQSFAYEIIGRLDNGVLTVGDISFEDECLLSDFAYLDGKKIRLIVDRIKIYR</sequence>
<dbReference type="Proteomes" id="UP000489961">
    <property type="component" value="Unassembled WGS sequence"/>
</dbReference>
<dbReference type="EMBL" id="CADDTS010000022">
    <property type="protein sequence ID" value="CAB1212596.1"/>
    <property type="molecule type" value="Genomic_DNA"/>
</dbReference>
<dbReference type="AlphaFoldDB" id="A0A811G8J2"/>